<dbReference type="Gene3D" id="3.40.190.290">
    <property type="match status" value="1"/>
</dbReference>
<keyword evidence="3" id="KW-0238">DNA-binding</keyword>
<dbReference type="Pfam" id="PF03466">
    <property type="entry name" value="LysR_substrate"/>
    <property type="match status" value="1"/>
</dbReference>
<gene>
    <name evidence="6" type="ORF">DL239_04390</name>
</gene>
<reference evidence="6 7" key="1">
    <citation type="submission" date="2018-05" db="EMBL/GenBank/DDBJ databases">
        <authorList>
            <person name="Zhang Y.-J."/>
        </authorList>
    </citation>
    <scope>NUCLEOTIDE SEQUENCE [LARGE SCALE GENOMIC DNA]</scope>
    <source>
        <strain evidence="6 7">CY04</strain>
    </source>
</reference>
<dbReference type="PANTHER" id="PTHR30126">
    <property type="entry name" value="HTH-TYPE TRANSCRIPTIONAL REGULATOR"/>
    <property type="match status" value="1"/>
</dbReference>
<evidence type="ECO:0000256" key="1">
    <source>
        <dbReference type="ARBA" id="ARBA00009437"/>
    </source>
</evidence>
<keyword evidence="2" id="KW-0805">Transcription regulation</keyword>
<dbReference type="PROSITE" id="PS50931">
    <property type="entry name" value="HTH_LYSR"/>
    <property type="match status" value="1"/>
</dbReference>
<dbReference type="Proteomes" id="UP001429564">
    <property type="component" value="Unassembled WGS sequence"/>
</dbReference>
<dbReference type="CDD" id="cd05466">
    <property type="entry name" value="PBP2_LTTR_substrate"/>
    <property type="match status" value="1"/>
</dbReference>
<dbReference type="InterPro" id="IPR036388">
    <property type="entry name" value="WH-like_DNA-bd_sf"/>
</dbReference>
<evidence type="ECO:0000313" key="7">
    <source>
        <dbReference type="Proteomes" id="UP001429564"/>
    </source>
</evidence>
<organism evidence="6 7">
    <name type="scientific">Parasedimentitalea denitrificans</name>
    <dbReference type="NCBI Taxonomy" id="2211118"/>
    <lineage>
        <taxon>Bacteria</taxon>
        <taxon>Pseudomonadati</taxon>
        <taxon>Pseudomonadota</taxon>
        <taxon>Alphaproteobacteria</taxon>
        <taxon>Rhodobacterales</taxon>
        <taxon>Paracoccaceae</taxon>
        <taxon>Parasedimentitalea</taxon>
    </lineage>
</organism>
<dbReference type="SUPFAM" id="SSF53850">
    <property type="entry name" value="Periplasmic binding protein-like II"/>
    <property type="match status" value="1"/>
</dbReference>
<keyword evidence="4" id="KW-0804">Transcription</keyword>
<dbReference type="InterPro" id="IPR036390">
    <property type="entry name" value="WH_DNA-bd_sf"/>
</dbReference>
<evidence type="ECO:0000256" key="2">
    <source>
        <dbReference type="ARBA" id="ARBA00023015"/>
    </source>
</evidence>
<evidence type="ECO:0000256" key="4">
    <source>
        <dbReference type="ARBA" id="ARBA00023163"/>
    </source>
</evidence>
<evidence type="ECO:0000256" key="3">
    <source>
        <dbReference type="ARBA" id="ARBA00023125"/>
    </source>
</evidence>
<protein>
    <recommendedName>
        <fullName evidence="5">HTH lysR-type domain-containing protein</fullName>
    </recommendedName>
</protein>
<dbReference type="Pfam" id="PF00126">
    <property type="entry name" value="HTH_1"/>
    <property type="match status" value="1"/>
</dbReference>
<dbReference type="InterPro" id="IPR000847">
    <property type="entry name" value="LysR_HTH_N"/>
</dbReference>
<proteinExistence type="inferred from homology"/>
<comment type="caution">
    <text evidence="6">The sequence shown here is derived from an EMBL/GenBank/DDBJ whole genome shotgun (WGS) entry which is preliminary data.</text>
</comment>
<keyword evidence="7" id="KW-1185">Reference proteome</keyword>
<evidence type="ECO:0000313" key="6">
    <source>
        <dbReference type="EMBL" id="NIZ60211.1"/>
    </source>
</evidence>
<sequence>MVRCLLRQLLCMSAQPMRQVMTAGSRLGNYVSLIGTDGVTPVIGTKIISSVKALARYESFREAAQAVGASPASFSRYITQAEEYAGNILFERRRNGAQVTSAGQQFLNLLDALEDASSIFEQGVEQLKSTGTPTLNIGCGPLTTRTLINPLIEQLLQEMPELRIRIMVSATKEPLEALRRGTLDVAICDLTHTPDLSDLDIQVIEKRPVSFWARPQHPIHSDAPVHLADIFREHLIAPKFHKHWKSAIAEVLGGDRTAWQMVELIPKIECDDYGLLADLASKKDLIFGGRADAVAQHAALGLLKEIQTKQVLNWNICAARRKKVSFPALDVLWEVLTCRFAE</sequence>
<accession>A0ABX0W7S3</accession>
<dbReference type="InterPro" id="IPR005119">
    <property type="entry name" value="LysR_subst-bd"/>
</dbReference>
<feature type="domain" description="HTH lysR-type" evidence="5">
    <location>
        <begin position="53"/>
        <end position="100"/>
    </location>
</feature>
<comment type="similarity">
    <text evidence="1">Belongs to the LysR transcriptional regulatory family.</text>
</comment>
<dbReference type="EMBL" id="QHLQ01000002">
    <property type="protein sequence ID" value="NIZ60211.1"/>
    <property type="molecule type" value="Genomic_DNA"/>
</dbReference>
<dbReference type="PANTHER" id="PTHR30126:SF98">
    <property type="entry name" value="HTH-TYPE TRANSCRIPTIONAL ACTIVATOR BAUR"/>
    <property type="match status" value="1"/>
</dbReference>
<evidence type="ECO:0000259" key="5">
    <source>
        <dbReference type="PROSITE" id="PS50931"/>
    </source>
</evidence>
<dbReference type="Gene3D" id="1.10.10.10">
    <property type="entry name" value="Winged helix-like DNA-binding domain superfamily/Winged helix DNA-binding domain"/>
    <property type="match status" value="1"/>
</dbReference>
<name>A0ABX0W7S3_9RHOB</name>
<dbReference type="SUPFAM" id="SSF46785">
    <property type="entry name" value="Winged helix' DNA-binding domain"/>
    <property type="match status" value="1"/>
</dbReference>